<reference evidence="7" key="1">
    <citation type="journal article" date="2014" name="Microb. Cell Fact.">
        <title>Exploiting Issatchenkia orientalis SD108 for succinic acid production.</title>
        <authorList>
            <person name="Xiao H."/>
            <person name="Shao Z."/>
            <person name="Jiang Y."/>
            <person name="Dole S."/>
            <person name="Zhao H."/>
        </authorList>
    </citation>
    <scope>NUCLEOTIDE SEQUENCE [LARGE SCALE GENOMIC DNA]</scope>
    <source>
        <strain evidence="7">SD108</strain>
    </source>
</reference>
<evidence type="ECO:0000256" key="4">
    <source>
        <dbReference type="ARBA" id="ARBA00023139"/>
    </source>
</evidence>
<dbReference type="Pfam" id="PF15454">
    <property type="entry name" value="LAMTOR"/>
    <property type="match status" value="1"/>
</dbReference>
<dbReference type="InterPro" id="IPR028209">
    <property type="entry name" value="LAMTOR1/MEH1"/>
</dbReference>
<dbReference type="GO" id="GO:0032008">
    <property type="term" value="P:positive regulation of TOR signaling"/>
    <property type="evidence" value="ECO:0007669"/>
    <property type="project" value="InterPro"/>
</dbReference>
<organism evidence="6 7">
    <name type="scientific">Pichia kudriavzevii</name>
    <name type="common">Yeast</name>
    <name type="synonym">Issatchenkia orientalis</name>
    <dbReference type="NCBI Taxonomy" id="4909"/>
    <lineage>
        <taxon>Eukaryota</taxon>
        <taxon>Fungi</taxon>
        <taxon>Dikarya</taxon>
        <taxon>Ascomycota</taxon>
        <taxon>Saccharomycotina</taxon>
        <taxon>Pichiomycetes</taxon>
        <taxon>Pichiales</taxon>
        <taxon>Pichiaceae</taxon>
        <taxon>Pichia</taxon>
    </lineage>
</organism>
<dbReference type="GO" id="GO:0071986">
    <property type="term" value="C:Ragulator complex"/>
    <property type="evidence" value="ECO:0007669"/>
    <property type="project" value="InterPro"/>
</dbReference>
<dbReference type="GO" id="GO:0001919">
    <property type="term" value="P:regulation of receptor recycling"/>
    <property type="evidence" value="ECO:0007669"/>
    <property type="project" value="InterPro"/>
</dbReference>
<dbReference type="GO" id="GO:0045121">
    <property type="term" value="C:membrane raft"/>
    <property type="evidence" value="ECO:0007669"/>
    <property type="project" value="InterPro"/>
</dbReference>
<accession>A0A099P3T4</accession>
<keyword evidence="5" id="KW-0449">Lipoprotein</keyword>
<evidence type="ECO:0000313" key="6">
    <source>
        <dbReference type="EMBL" id="KGK39605.1"/>
    </source>
</evidence>
<protein>
    <submittedName>
        <fullName evidence="6">Uncharacterized protein</fullName>
    </submittedName>
</protein>
<dbReference type="GO" id="GO:0016197">
    <property type="term" value="P:endosomal transport"/>
    <property type="evidence" value="ECO:0007669"/>
    <property type="project" value="InterPro"/>
</dbReference>
<comment type="caution">
    <text evidence="6">The sequence shown here is derived from an EMBL/GenBank/DDBJ whole genome shotgun (WGS) entry which is preliminary data.</text>
</comment>
<evidence type="ECO:0000256" key="1">
    <source>
        <dbReference type="ARBA" id="ARBA00004308"/>
    </source>
</evidence>
<dbReference type="HOGENOM" id="CLU_1806431_0_0_1"/>
<dbReference type="Proteomes" id="UP000029867">
    <property type="component" value="Unassembled WGS sequence"/>
</dbReference>
<dbReference type="GO" id="GO:0071230">
    <property type="term" value="P:cellular response to amino acid stimulus"/>
    <property type="evidence" value="ECO:0007669"/>
    <property type="project" value="InterPro"/>
</dbReference>
<keyword evidence="2" id="KW-0519">Myristate</keyword>
<name>A0A099P3T4_PICKU</name>
<dbReference type="GO" id="GO:0043410">
    <property type="term" value="P:positive regulation of MAPK cascade"/>
    <property type="evidence" value="ECO:0007669"/>
    <property type="project" value="InterPro"/>
</dbReference>
<gene>
    <name evidence="6" type="ORF">JL09_g1183</name>
</gene>
<evidence type="ECO:0000313" key="7">
    <source>
        <dbReference type="Proteomes" id="UP000029867"/>
    </source>
</evidence>
<proteinExistence type="predicted"/>
<keyword evidence="4" id="KW-0564">Palmitate</keyword>
<evidence type="ECO:0000256" key="5">
    <source>
        <dbReference type="ARBA" id="ARBA00023288"/>
    </source>
</evidence>
<comment type="subcellular location">
    <subcellularLocation>
        <location evidence="1">Endomembrane system</location>
    </subcellularLocation>
</comment>
<dbReference type="GO" id="GO:0031902">
    <property type="term" value="C:late endosome membrane"/>
    <property type="evidence" value="ECO:0007669"/>
    <property type="project" value="InterPro"/>
</dbReference>
<dbReference type="VEuPathDB" id="FungiDB:C5L36_0C06130"/>
<dbReference type="EMBL" id="JQFK01000007">
    <property type="protein sequence ID" value="KGK39605.1"/>
    <property type="molecule type" value="Genomic_DNA"/>
</dbReference>
<keyword evidence="3" id="KW-0472">Membrane</keyword>
<evidence type="ECO:0000256" key="2">
    <source>
        <dbReference type="ARBA" id="ARBA00022707"/>
    </source>
</evidence>
<dbReference type="AlphaFoldDB" id="A0A099P3T4"/>
<evidence type="ECO:0000256" key="3">
    <source>
        <dbReference type="ARBA" id="ARBA00023136"/>
    </source>
</evidence>
<sequence length="143" mass="16160">MGLCLSCLGSNQSTEEDEQASMLSDDKAKIVEEELLNELRNRQLNAILNSTNDHLIDISAMKMMSNCGSNSHHDNETDDMNSTLQHDDNDVFKVIPIPSSTIKQEIEKQMQNYSAKYGENTVRKYLKINDPNSPDANYTIDFV</sequence>